<protein>
    <recommendedName>
        <fullName evidence="4">Pentatricopeptide repeat protein</fullName>
    </recommendedName>
</protein>
<dbReference type="EMBL" id="JAZHXI010000013">
    <property type="protein sequence ID" value="KAL2065096.1"/>
    <property type="molecule type" value="Genomic_DNA"/>
</dbReference>
<feature type="compositionally biased region" description="Acidic residues" evidence="1">
    <location>
        <begin position="61"/>
        <end position="70"/>
    </location>
</feature>
<dbReference type="InterPro" id="IPR011990">
    <property type="entry name" value="TPR-like_helical_dom_sf"/>
</dbReference>
<organism evidence="2 3">
    <name type="scientific">Oculimacula yallundae</name>
    <dbReference type="NCBI Taxonomy" id="86028"/>
    <lineage>
        <taxon>Eukaryota</taxon>
        <taxon>Fungi</taxon>
        <taxon>Dikarya</taxon>
        <taxon>Ascomycota</taxon>
        <taxon>Pezizomycotina</taxon>
        <taxon>Leotiomycetes</taxon>
        <taxon>Helotiales</taxon>
        <taxon>Ploettnerulaceae</taxon>
        <taxon>Oculimacula</taxon>
    </lineage>
</organism>
<feature type="region of interest" description="Disordered" evidence="1">
    <location>
        <begin position="26"/>
        <end position="70"/>
    </location>
</feature>
<dbReference type="Proteomes" id="UP001595075">
    <property type="component" value="Unassembled WGS sequence"/>
</dbReference>
<dbReference type="PANTHER" id="PTHR47938">
    <property type="entry name" value="RESPIRATORY COMPLEX I CHAPERONE (CIA84), PUTATIVE (AFU_ORTHOLOGUE AFUA_2G06020)-RELATED"/>
    <property type="match status" value="1"/>
</dbReference>
<sequence>MPPPQHLLASKIRGFVCRSCTLKLQGPPRQRTPWVSRSLTTQAVKSRRKGATQSTAHYEETPSEDQADLGPEFDEASILESLEEEIRARRKDAAEHGPSTPGGVPKSAVRYFEETPDGVRTEVADDVDENALDAMEKDLEDLKSDTDVLMERLLGGNTESSPLADDLRARILEIEKADLNNLSEDDRLRLRNRILQGSELATTSSSHTTPSLRSTTDISQTPSQVESMTGNMKVVEDVYIPVSEFPVAQQFRVQQLNEAIMMKPLTGQKRRGTRAIVGASNKADKSHLLNVWKAYSLCRHALMSFTHVVPRKTWMKLWNIFQVEGSHNLDRWARLKTLGDDMVKAGVKLDHGMRLMHFEATFIEGNQSQAISSWEGSSIRRESQYWELGARMLAQHGDPDRALKAATMCLQQGEEPASYRLLIPIIRAYLQQNTKPSIKLAWAVYIRMRMSAGQNMTMEDYDVVTSSFIDANQSDLALGVFMDMMLTGQPSAVSEDSTYQYRTATGTDDDLTSLNITSHELDWQSPRALTKIPARMNNRFFLGKWLKKLIGDGDLDAAKKVIDLMNDRRIQPSAIQMNGLIGAWFREGSEKNRALAEEMAWKMIKARTDLVNQRLAARRTHLDPLLRPVKSMDLTSFRTLAPSPPATIETFCVLLSQYRRRQKADRMSDLFESFEKSRIPPNTQFMNELLLTNRRAHDKDSALETYQTATEEHGITPDFDTYLVLWGLLKREVEPMRGPNRPSSSERYHRCRNLFADMMSKLQKPQNRRFPSNLHTLIIQTFSFAQDLPGTAVALRALQRRFKAHPNQETARVVVLQLARLGLKYELGLETFRLDTNPAITQARVASVANILQQLKDQREVVLSQQGISLAELKGKALMEEAVVVLLDLLRFAERQVTSEEGDSTAQTSKQVAISMGVPDCVAWEDDTKIM</sequence>
<evidence type="ECO:0000256" key="1">
    <source>
        <dbReference type="SAM" id="MobiDB-lite"/>
    </source>
</evidence>
<gene>
    <name evidence="2" type="ORF">VTL71DRAFT_4236</name>
</gene>
<evidence type="ECO:0000313" key="3">
    <source>
        <dbReference type="Proteomes" id="UP001595075"/>
    </source>
</evidence>
<name>A0ABR4C594_9HELO</name>
<feature type="compositionally biased region" description="Polar residues" evidence="1">
    <location>
        <begin position="33"/>
        <end position="44"/>
    </location>
</feature>
<evidence type="ECO:0000313" key="2">
    <source>
        <dbReference type="EMBL" id="KAL2065096.1"/>
    </source>
</evidence>
<feature type="region of interest" description="Disordered" evidence="1">
    <location>
        <begin position="201"/>
        <end position="221"/>
    </location>
</feature>
<evidence type="ECO:0008006" key="4">
    <source>
        <dbReference type="Google" id="ProtNLM"/>
    </source>
</evidence>
<proteinExistence type="predicted"/>
<keyword evidence="3" id="KW-1185">Reference proteome</keyword>
<dbReference type="Gene3D" id="1.25.40.10">
    <property type="entry name" value="Tetratricopeptide repeat domain"/>
    <property type="match status" value="2"/>
</dbReference>
<dbReference type="PANTHER" id="PTHR47938:SF35">
    <property type="entry name" value="PENTATRICOPEPTIDE REPEAT-CONTAINING PROTEIN 4, MITOCHONDRIAL-RELATED"/>
    <property type="match status" value="1"/>
</dbReference>
<reference evidence="2 3" key="1">
    <citation type="journal article" date="2024" name="Commun. Biol.">
        <title>Comparative genomic analysis of thermophilic fungi reveals convergent evolutionary adaptations and gene losses.</title>
        <authorList>
            <person name="Steindorff A.S."/>
            <person name="Aguilar-Pontes M.V."/>
            <person name="Robinson A.J."/>
            <person name="Andreopoulos B."/>
            <person name="LaButti K."/>
            <person name="Kuo A."/>
            <person name="Mondo S."/>
            <person name="Riley R."/>
            <person name="Otillar R."/>
            <person name="Haridas S."/>
            <person name="Lipzen A."/>
            <person name="Grimwood J."/>
            <person name="Schmutz J."/>
            <person name="Clum A."/>
            <person name="Reid I.D."/>
            <person name="Moisan M.C."/>
            <person name="Butler G."/>
            <person name="Nguyen T.T.M."/>
            <person name="Dewar K."/>
            <person name="Conant G."/>
            <person name="Drula E."/>
            <person name="Henrissat B."/>
            <person name="Hansel C."/>
            <person name="Singer S."/>
            <person name="Hutchinson M.I."/>
            <person name="de Vries R.P."/>
            <person name="Natvig D.O."/>
            <person name="Powell A.J."/>
            <person name="Tsang A."/>
            <person name="Grigoriev I.V."/>
        </authorList>
    </citation>
    <scope>NUCLEOTIDE SEQUENCE [LARGE SCALE GENOMIC DNA]</scope>
    <source>
        <strain evidence="2 3">CBS 494.80</strain>
    </source>
</reference>
<accession>A0ABR4C594</accession>
<comment type="caution">
    <text evidence="2">The sequence shown here is derived from an EMBL/GenBank/DDBJ whole genome shotgun (WGS) entry which is preliminary data.</text>
</comment>
<feature type="region of interest" description="Disordered" evidence="1">
    <location>
        <begin position="87"/>
        <end position="109"/>
    </location>
</feature>